<comment type="caution">
    <text evidence="1">The sequence shown here is derived from an EMBL/GenBank/DDBJ whole genome shotgun (WGS) entry which is preliminary data.</text>
</comment>
<evidence type="ECO:0000313" key="1">
    <source>
        <dbReference type="EMBL" id="OHA21574.1"/>
    </source>
</evidence>
<protein>
    <submittedName>
        <fullName evidence="1">Uncharacterized protein</fullName>
    </submittedName>
</protein>
<dbReference type="AlphaFoldDB" id="A0A1G2MCY0"/>
<reference evidence="1 2" key="1">
    <citation type="journal article" date="2016" name="Nat. Commun.">
        <title>Thousands of microbial genomes shed light on interconnected biogeochemical processes in an aquifer system.</title>
        <authorList>
            <person name="Anantharaman K."/>
            <person name="Brown C.T."/>
            <person name="Hug L.A."/>
            <person name="Sharon I."/>
            <person name="Castelle C.J."/>
            <person name="Probst A.J."/>
            <person name="Thomas B.C."/>
            <person name="Singh A."/>
            <person name="Wilkins M.J."/>
            <person name="Karaoz U."/>
            <person name="Brodie E.L."/>
            <person name="Williams K.H."/>
            <person name="Hubbard S.S."/>
            <person name="Banfield J.F."/>
        </authorList>
    </citation>
    <scope>NUCLEOTIDE SEQUENCE [LARGE SCALE GENOMIC DNA]</scope>
</reference>
<name>A0A1G2MCY0_9BACT</name>
<gene>
    <name evidence="1" type="ORF">A2W52_01880</name>
</gene>
<proteinExistence type="predicted"/>
<dbReference type="EMBL" id="MHRJ01000043">
    <property type="protein sequence ID" value="OHA21574.1"/>
    <property type="molecule type" value="Genomic_DNA"/>
</dbReference>
<sequence length="66" mass="7660">MERTHSGCVKFKNFPYFSRFLSVNIYSTSFWVVEIAHRSPAGPYAVSDFLPQSSLHILSQIIYKIF</sequence>
<accession>A0A1G2MCY0</accession>
<dbReference type="Proteomes" id="UP000176493">
    <property type="component" value="Unassembled WGS sequence"/>
</dbReference>
<evidence type="ECO:0000313" key="2">
    <source>
        <dbReference type="Proteomes" id="UP000176493"/>
    </source>
</evidence>
<organism evidence="1 2">
    <name type="scientific">Candidatus Taylorbacteria bacterium RIFCSPHIGHO2_02_49_25</name>
    <dbReference type="NCBI Taxonomy" id="1802305"/>
    <lineage>
        <taxon>Bacteria</taxon>
        <taxon>Candidatus Tayloriibacteriota</taxon>
    </lineage>
</organism>